<keyword evidence="2" id="KW-1185">Reference proteome</keyword>
<name>A0A291M1Q5_9RHOB</name>
<sequence>MPMLPPRATCAAVIGLLVAPLIGAGAARADSYLMGVGQWTCTRMIDTFTDGAPVEKGQAAGWILGFWSAATAYEAPAFTAQLEEVGGARVVQATIRECRNNPEALVGIVSSALLVKSRS</sequence>
<gene>
    <name evidence="1" type="ORF">CBW24_13345</name>
</gene>
<dbReference type="RefSeq" id="WP_097373874.1">
    <property type="nucleotide sequence ID" value="NZ_CP021404.1"/>
</dbReference>
<proteinExistence type="predicted"/>
<dbReference type="EMBL" id="CP021404">
    <property type="protein sequence ID" value="ATI42889.1"/>
    <property type="molecule type" value="Genomic_DNA"/>
</dbReference>
<evidence type="ECO:0000313" key="1">
    <source>
        <dbReference type="EMBL" id="ATI42889.1"/>
    </source>
</evidence>
<organism evidence="1 2">
    <name type="scientific">Pacificitalea manganoxidans</name>
    <dbReference type="NCBI Taxonomy" id="1411902"/>
    <lineage>
        <taxon>Bacteria</taxon>
        <taxon>Pseudomonadati</taxon>
        <taxon>Pseudomonadota</taxon>
        <taxon>Alphaproteobacteria</taxon>
        <taxon>Rhodobacterales</taxon>
        <taxon>Paracoccaceae</taxon>
        <taxon>Pacificitalea</taxon>
    </lineage>
</organism>
<evidence type="ECO:0000313" key="2">
    <source>
        <dbReference type="Proteomes" id="UP000219050"/>
    </source>
</evidence>
<dbReference type="KEGG" id="cmag:CBW24_13345"/>
<reference evidence="1 2" key="1">
    <citation type="submission" date="2017-05" db="EMBL/GenBank/DDBJ databases">
        <title>Comparative genomic and metabolic analysis of manganese-oxidizing mechanisms in Celeribater manganoxidans DY25T: its adaption to the environment of polymetallic nodule.</title>
        <authorList>
            <person name="Wang X."/>
        </authorList>
    </citation>
    <scope>NUCLEOTIDE SEQUENCE [LARGE SCALE GENOMIC DNA]</scope>
    <source>
        <strain evidence="1 2">DY25</strain>
    </source>
</reference>
<dbReference type="AlphaFoldDB" id="A0A291M1Q5"/>
<accession>A0A291M1Q5</accession>
<dbReference type="OrthoDB" id="7854819at2"/>
<dbReference type="Proteomes" id="UP000219050">
    <property type="component" value="Chromosome"/>
</dbReference>
<protein>
    <submittedName>
        <fullName evidence="1">Uncharacterized protein</fullName>
    </submittedName>
</protein>